<protein>
    <submittedName>
        <fullName evidence="7">ABC transporter permease</fullName>
    </submittedName>
</protein>
<keyword evidence="4 6" id="KW-1133">Transmembrane helix</keyword>
<feature type="transmembrane region" description="Helical" evidence="6">
    <location>
        <begin position="178"/>
        <end position="198"/>
    </location>
</feature>
<dbReference type="AlphaFoldDB" id="A0A7C0WVE6"/>
<feature type="transmembrane region" description="Helical" evidence="6">
    <location>
        <begin position="148"/>
        <end position="169"/>
    </location>
</feature>
<keyword evidence="2" id="KW-1003">Cell membrane</keyword>
<name>A0A7C0WVE6_9BACT</name>
<dbReference type="Pfam" id="PF12679">
    <property type="entry name" value="ABC2_membrane_2"/>
    <property type="match status" value="1"/>
</dbReference>
<comment type="subcellular location">
    <subcellularLocation>
        <location evidence="1">Cell membrane</location>
        <topology evidence="1">Multi-pass membrane protein</topology>
    </subcellularLocation>
</comment>
<evidence type="ECO:0000256" key="4">
    <source>
        <dbReference type="ARBA" id="ARBA00022989"/>
    </source>
</evidence>
<evidence type="ECO:0000313" key="7">
    <source>
        <dbReference type="EMBL" id="HDL89945.1"/>
    </source>
</evidence>
<evidence type="ECO:0000256" key="5">
    <source>
        <dbReference type="ARBA" id="ARBA00023136"/>
    </source>
</evidence>
<accession>A0A7C0WVE6</accession>
<dbReference type="GO" id="GO:0005886">
    <property type="term" value="C:plasma membrane"/>
    <property type="evidence" value="ECO:0007669"/>
    <property type="project" value="UniProtKB-SubCell"/>
</dbReference>
<organism evidence="7">
    <name type="scientific">Thermodesulforhabdus norvegica</name>
    <dbReference type="NCBI Taxonomy" id="39841"/>
    <lineage>
        <taxon>Bacteria</taxon>
        <taxon>Pseudomonadati</taxon>
        <taxon>Thermodesulfobacteriota</taxon>
        <taxon>Syntrophobacteria</taxon>
        <taxon>Syntrophobacterales</taxon>
        <taxon>Thermodesulforhabdaceae</taxon>
        <taxon>Thermodesulforhabdus</taxon>
    </lineage>
</organism>
<keyword evidence="3 6" id="KW-0812">Transmembrane</keyword>
<feature type="transmembrane region" description="Helical" evidence="6">
    <location>
        <begin position="12"/>
        <end position="37"/>
    </location>
</feature>
<reference evidence="7" key="1">
    <citation type="journal article" date="2020" name="mSystems">
        <title>Genome- and Community-Level Interaction Insights into Carbon Utilization and Element Cycling Functions of Hydrothermarchaeota in Hydrothermal Sediment.</title>
        <authorList>
            <person name="Zhou Z."/>
            <person name="Liu Y."/>
            <person name="Xu W."/>
            <person name="Pan J."/>
            <person name="Luo Z.H."/>
            <person name="Li M."/>
        </authorList>
    </citation>
    <scope>NUCLEOTIDE SEQUENCE [LARGE SCALE GENOMIC DNA]</scope>
    <source>
        <strain evidence="7">HyVt-19</strain>
    </source>
</reference>
<proteinExistence type="predicted"/>
<dbReference type="PANTHER" id="PTHR30294:SF29">
    <property type="entry name" value="MULTIDRUG ABC TRANSPORTER PERMEASE YBHS-RELATED"/>
    <property type="match status" value="1"/>
</dbReference>
<dbReference type="PANTHER" id="PTHR30294">
    <property type="entry name" value="MEMBRANE COMPONENT OF ABC TRANSPORTER YHHJ-RELATED"/>
    <property type="match status" value="1"/>
</dbReference>
<evidence type="ECO:0000256" key="6">
    <source>
        <dbReference type="SAM" id="Phobius"/>
    </source>
</evidence>
<evidence type="ECO:0000256" key="3">
    <source>
        <dbReference type="ARBA" id="ARBA00022692"/>
    </source>
</evidence>
<evidence type="ECO:0000256" key="1">
    <source>
        <dbReference type="ARBA" id="ARBA00004651"/>
    </source>
</evidence>
<dbReference type="EMBL" id="DQZW01000162">
    <property type="protein sequence ID" value="HDL89945.1"/>
    <property type="molecule type" value="Genomic_DNA"/>
</dbReference>
<feature type="transmembrane region" description="Helical" evidence="6">
    <location>
        <begin position="112"/>
        <end position="136"/>
    </location>
</feature>
<feature type="transmembrane region" description="Helical" evidence="6">
    <location>
        <begin position="70"/>
        <end position="91"/>
    </location>
</feature>
<evidence type="ECO:0000256" key="2">
    <source>
        <dbReference type="ARBA" id="ARBA00022475"/>
    </source>
</evidence>
<feature type="transmembrane region" description="Helical" evidence="6">
    <location>
        <begin position="232"/>
        <end position="250"/>
    </location>
</feature>
<dbReference type="GO" id="GO:0140359">
    <property type="term" value="F:ABC-type transporter activity"/>
    <property type="evidence" value="ECO:0007669"/>
    <property type="project" value="InterPro"/>
</dbReference>
<dbReference type="InterPro" id="IPR051449">
    <property type="entry name" value="ABC-2_transporter_component"/>
</dbReference>
<sequence>MRGFWAVYKKELYSFWSSPIFYVVAFVFFVLCGYFFYSDVAYYSMISFRAMQNPFMAEQLNITNMVIRPFFLDLSIVFLLLSPLLTMKLYAEERKSGTIELLLTYPISDGALVWAKFFGVVTIFLFLLVGTLPHFFVLEYLTDPNWLVIAACYGGILLMGASFISLGLFTSSLTQNQIIAATLSFGALLGFWIISWMGSIAQSTTWKRFFEYLSITHHVEPFTKGLVDVRHIVYYLLFVAFFIFLTRRRIDSYRWHG</sequence>
<dbReference type="Proteomes" id="UP000886355">
    <property type="component" value="Unassembled WGS sequence"/>
</dbReference>
<gene>
    <name evidence="7" type="ORF">ENG14_03480</name>
</gene>
<keyword evidence="5 6" id="KW-0472">Membrane</keyword>
<comment type="caution">
    <text evidence="7">The sequence shown here is derived from an EMBL/GenBank/DDBJ whole genome shotgun (WGS) entry which is preliminary data.</text>
</comment>